<feature type="domain" description="Ionotropic glutamate receptor C-terminal" evidence="10">
    <location>
        <begin position="53"/>
        <end position="173"/>
    </location>
</feature>
<feature type="transmembrane region" description="Helical" evidence="9">
    <location>
        <begin position="55"/>
        <end position="74"/>
    </location>
</feature>
<dbReference type="PANTHER" id="PTHR42643">
    <property type="entry name" value="IONOTROPIC RECEPTOR 20A-RELATED"/>
    <property type="match status" value="1"/>
</dbReference>
<evidence type="ECO:0000313" key="11">
    <source>
        <dbReference type="EMBL" id="KAF2886383.1"/>
    </source>
</evidence>
<comment type="subcellular location">
    <subcellularLocation>
        <location evidence="1">Cell membrane</location>
        <topology evidence="1">Multi-pass membrane protein</topology>
    </subcellularLocation>
</comment>
<feature type="transmembrane region" description="Helical" evidence="9">
    <location>
        <begin position="123"/>
        <end position="145"/>
    </location>
</feature>
<gene>
    <name evidence="11" type="ORF">ILUMI_19791</name>
</gene>
<comment type="similarity">
    <text evidence="2">Belongs to the glutamate-gated ion channel (TC 1.A.10.1) family.</text>
</comment>
<evidence type="ECO:0000256" key="6">
    <source>
        <dbReference type="ARBA" id="ARBA00023136"/>
    </source>
</evidence>
<keyword evidence="5 9" id="KW-1133">Transmembrane helix</keyword>
<keyword evidence="6 9" id="KW-0472">Membrane</keyword>
<keyword evidence="8" id="KW-0325">Glycoprotein</keyword>
<name>A0A8K0CL00_IGNLU</name>
<keyword evidence="7" id="KW-0675">Receptor</keyword>
<evidence type="ECO:0000256" key="7">
    <source>
        <dbReference type="ARBA" id="ARBA00023170"/>
    </source>
</evidence>
<dbReference type="EMBL" id="VTPC01087848">
    <property type="protein sequence ID" value="KAF2886383.1"/>
    <property type="molecule type" value="Genomic_DNA"/>
</dbReference>
<dbReference type="InterPro" id="IPR001320">
    <property type="entry name" value="Iontro_rcpt_C"/>
</dbReference>
<evidence type="ECO:0000256" key="9">
    <source>
        <dbReference type="SAM" id="Phobius"/>
    </source>
</evidence>
<dbReference type="InterPro" id="IPR052192">
    <property type="entry name" value="Insect_Ionotropic_Sensory_Rcpt"/>
</dbReference>
<organism evidence="11 12">
    <name type="scientific">Ignelater luminosus</name>
    <name type="common">Cucubano</name>
    <name type="synonym">Pyrophorus luminosus</name>
    <dbReference type="NCBI Taxonomy" id="2038154"/>
    <lineage>
        <taxon>Eukaryota</taxon>
        <taxon>Metazoa</taxon>
        <taxon>Ecdysozoa</taxon>
        <taxon>Arthropoda</taxon>
        <taxon>Hexapoda</taxon>
        <taxon>Insecta</taxon>
        <taxon>Pterygota</taxon>
        <taxon>Neoptera</taxon>
        <taxon>Endopterygota</taxon>
        <taxon>Coleoptera</taxon>
        <taxon>Polyphaga</taxon>
        <taxon>Elateriformia</taxon>
        <taxon>Elateroidea</taxon>
        <taxon>Elateridae</taxon>
        <taxon>Agrypninae</taxon>
        <taxon>Pyrophorini</taxon>
        <taxon>Ignelater</taxon>
    </lineage>
</organism>
<evidence type="ECO:0000256" key="5">
    <source>
        <dbReference type="ARBA" id="ARBA00022989"/>
    </source>
</evidence>
<comment type="caution">
    <text evidence="11">The sequence shown here is derived from an EMBL/GenBank/DDBJ whole genome shotgun (WGS) entry which is preliminary data.</text>
</comment>
<evidence type="ECO:0000256" key="8">
    <source>
        <dbReference type="ARBA" id="ARBA00023180"/>
    </source>
</evidence>
<evidence type="ECO:0000256" key="4">
    <source>
        <dbReference type="ARBA" id="ARBA00022692"/>
    </source>
</evidence>
<evidence type="ECO:0000259" key="10">
    <source>
        <dbReference type="Pfam" id="PF00060"/>
    </source>
</evidence>
<keyword evidence="12" id="KW-1185">Reference proteome</keyword>
<proteinExistence type="inferred from homology"/>
<dbReference type="PANTHER" id="PTHR42643:SF24">
    <property type="entry name" value="IONOTROPIC RECEPTOR 60A"/>
    <property type="match status" value="1"/>
</dbReference>
<dbReference type="AlphaFoldDB" id="A0A8K0CL00"/>
<dbReference type="Gene3D" id="1.10.287.70">
    <property type="match status" value="1"/>
</dbReference>
<dbReference type="OrthoDB" id="5984008at2759"/>
<dbReference type="Proteomes" id="UP000801492">
    <property type="component" value="Unassembled WGS sequence"/>
</dbReference>
<dbReference type="GO" id="GO:0005886">
    <property type="term" value="C:plasma membrane"/>
    <property type="evidence" value="ECO:0007669"/>
    <property type="project" value="UniProtKB-SubCell"/>
</dbReference>
<accession>A0A8K0CL00</accession>
<sequence>MQADIGVAFLPMTAVYWNYAQFATTLDVGEWVVVLKRPRASATGSGLMAPFTLNVWLLILISLLAVGPIMYLITSSQSKFRKDKKVKSISLPECMWFVYGALLKQGTVISPESDSSRLVFATWWIFITVLTAFYTANLTAFLTLSEFTLPIKNARDIATKRFPWVSVAGSVIEEASKNNLEELYNILKGSQNRFVNEDDGGILKTWVTERNYLYIAERPNVDILLYEDYINKSHLKISEYKRCTYAVTPWAVFKSPRTFAYAKKFKYGPLFDITPNGKKVQVNGRDYWLVKSANGTNATLVPVRTPSALLFQYTH</sequence>
<reference evidence="11" key="1">
    <citation type="submission" date="2019-08" db="EMBL/GenBank/DDBJ databases">
        <title>The genome of the North American firefly Photinus pyralis.</title>
        <authorList>
            <consortium name="Photinus pyralis genome working group"/>
            <person name="Fallon T.R."/>
            <person name="Sander Lower S.E."/>
            <person name="Weng J.-K."/>
        </authorList>
    </citation>
    <scope>NUCLEOTIDE SEQUENCE</scope>
    <source>
        <strain evidence="11">TRF0915ILg1</strain>
        <tissue evidence="11">Whole body</tissue>
    </source>
</reference>
<evidence type="ECO:0000256" key="1">
    <source>
        <dbReference type="ARBA" id="ARBA00004651"/>
    </source>
</evidence>
<evidence type="ECO:0000313" key="12">
    <source>
        <dbReference type="Proteomes" id="UP000801492"/>
    </source>
</evidence>
<dbReference type="GO" id="GO:0050906">
    <property type="term" value="P:detection of stimulus involved in sensory perception"/>
    <property type="evidence" value="ECO:0007669"/>
    <property type="project" value="UniProtKB-ARBA"/>
</dbReference>
<evidence type="ECO:0000256" key="3">
    <source>
        <dbReference type="ARBA" id="ARBA00022475"/>
    </source>
</evidence>
<keyword evidence="4 9" id="KW-0812">Transmembrane</keyword>
<evidence type="ECO:0000256" key="2">
    <source>
        <dbReference type="ARBA" id="ARBA00008685"/>
    </source>
</evidence>
<protein>
    <recommendedName>
        <fullName evidence="10">Ionotropic glutamate receptor C-terminal domain-containing protein</fullName>
    </recommendedName>
</protein>
<dbReference type="Pfam" id="PF00060">
    <property type="entry name" value="Lig_chan"/>
    <property type="match status" value="1"/>
</dbReference>
<keyword evidence="3" id="KW-1003">Cell membrane</keyword>
<dbReference type="GO" id="GO:0015276">
    <property type="term" value="F:ligand-gated monoatomic ion channel activity"/>
    <property type="evidence" value="ECO:0007669"/>
    <property type="project" value="InterPro"/>
</dbReference>